<feature type="chain" id="PRO_5015676973" description="Thaumatin-like protein" evidence="2">
    <location>
        <begin position="29"/>
        <end position="293"/>
    </location>
</feature>
<keyword evidence="1" id="KW-1015">Disulfide bond</keyword>
<evidence type="ECO:0008006" key="4">
    <source>
        <dbReference type="Google" id="ProtNLM"/>
    </source>
</evidence>
<dbReference type="Gramene" id="PAN10646">
    <property type="protein sequence ID" value="PAN10646"/>
    <property type="gene ID" value="PAHAL_2G108000"/>
</dbReference>
<dbReference type="CDD" id="cd09218">
    <property type="entry name" value="TLP-PA"/>
    <property type="match status" value="1"/>
</dbReference>
<dbReference type="Proteomes" id="UP000243499">
    <property type="component" value="Chromosome 2"/>
</dbReference>
<proteinExistence type="predicted"/>
<name>A0A2S3GXU7_9POAL</name>
<dbReference type="SMART" id="SM00205">
    <property type="entry name" value="THN"/>
    <property type="match status" value="1"/>
</dbReference>
<accession>A0A2S3GXU7</accession>
<dbReference type="PRINTS" id="PR00347">
    <property type="entry name" value="THAUMATIN"/>
</dbReference>
<feature type="disulfide bond" evidence="1">
    <location>
        <begin position="168"/>
        <end position="187"/>
    </location>
</feature>
<feature type="disulfide bond" evidence="1">
    <location>
        <begin position="85"/>
        <end position="97"/>
    </location>
</feature>
<dbReference type="AlphaFoldDB" id="A0A2S3GXU7"/>
<feature type="disulfide bond" evidence="1">
    <location>
        <begin position="191"/>
        <end position="200"/>
    </location>
</feature>
<dbReference type="Gene3D" id="2.60.110.10">
    <property type="entry name" value="Thaumatin"/>
    <property type="match status" value="1"/>
</dbReference>
<evidence type="ECO:0000313" key="3">
    <source>
        <dbReference type="EMBL" id="PAN10646.1"/>
    </source>
</evidence>
<dbReference type="PANTHER" id="PTHR31048">
    <property type="entry name" value="OS03G0233200 PROTEIN"/>
    <property type="match status" value="1"/>
</dbReference>
<sequence>MAMAGGVYDCLRLITLFAFLLNAHGAAAVTFTFRNNCPETVWPATLTSSGPAFPTTGFALAPGASVSFPGVGATWSGRVWGRYRCTATAPGGARFSCESGDCGTGQVACGGAGGAPPATLAEFTLGGGARDFYDVSNVDGFNLPVDIEPAAGGRCPRASCPADINRVCPSELAAWKGGGGGGAVVGCKSACLAFGTDEYCCRGRFASPATCKPSGYSRLFKAQCPQAYSYAYDDGSSTFTCNGGWTTRSPSARAPGRARGATPCPCCRSITGRTCKRWVRVFMSKCPLGSEIS</sequence>
<dbReference type="PROSITE" id="PS51367">
    <property type="entry name" value="THAUMATIN_2"/>
    <property type="match status" value="1"/>
</dbReference>
<feature type="disulfide bond" evidence="1">
    <location>
        <begin position="160"/>
        <end position="224"/>
    </location>
</feature>
<keyword evidence="2" id="KW-0732">Signal</keyword>
<dbReference type="FunFam" id="2.60.110.10:FF:000004">
    <property type="entry name" value="THAUMATIN-LIKE PROTEIN 1"/>
    <property type="match status" value="1"/>
</dbReference>
<dbReference type="Pfam" id="PF00314">
    <property type="entry name" value="Thaumatin"/>
    <property type="match status" value="1"/>
</dbReference>
<dbReference type="EMBL" id="CM008047">
    <property type="protein sequence ID" value="PAN10646.1"/>
    <property type="molecule type" value="Genomic_DNA"/>
</dbReference>
<reference evidence="3" key="1">
    <citation type="submission" date="2018-04" db="EMBL/GenBank/DDBJ databases">
        <title>WGS assembly of Panicum hallii.</title>
        <authorList>
            <person name="Lovell J."/>
            <person name="Jenkins J."/>
            <person name="Lowry D."/>
            <person name="Mamidi S."/>
            <person name="Sreedasyam A."/>
            <person name="Weng X."/>
            <person name="Barry K."/>
            <person name="Bonette J."/>
            <person name="Campitelli B."/>
            <person name="Daum C."/>
            <person name="Gordon S."/>
            <person name="Gould B."/>
            <person name="Lipzen A."/>
            <person name="Macqueen A."/>
            <person name="Palacio-Mejia J."/>
            <person name="Plott C."/>
            <person name="Shakirov E."/>
            <person name="Shu S."/>
            <person name="Yoshinaga Y."/>
            <person name="Zane M."/>
            <person name="Rokhsar D."/>
            <person name="Grimwood J."/>
            <person name="Schmutz J."/>
            <person name="Juenger T."/>
        </authorList>
    </citation>
    <scope>NUCLEOTIDE SEQUENCE [LARGE SCALE GENOMIC DNA]</scope>
    <source>
        <strain evidence="3">FIL2</strain>
    </source>
</reference>
<evidence type="ECO:0000256" key="1">
    <source>
        <dbReference type="PIRSR" id="PIRSR002703-1"/>
    </source>
</evidence>
<dbReference type="PIRSF" id="PIRSF002703">
    <property type="entry name" value="Thaumatin"/>
    <property type="match status" value="1"/>
</dbReference>
<dbReference type="SUPFAM" id="SSF49870">
    <property type="entry name" value="Osmotin, thaumatin-like protein"/>
    <property type="match status" value="1"/>
</dbReference>
<feature type="disulfide bond" evidence="1">
    <location>
        <begin position="201"/>
        <end position="211"/>
    </location>
</feature>
<evidence type="ECO:0000256" key="2">
    <source>
        <dbReference type="SAM" id="SignalP"/>
    </source>
</evidence>
<gene>
    <name evidence="3" type="ORF">PAHAL_2G108000</name>
</gene>
<dbReference type="InterPro" id="IPR001938">
    <property type="entry name" value="Thaumatin"/>
</dbReference>
<feature type="disulfide bond" evidence="1">
    <location>
        <begin position="102"/>
        <end position="109"/>
    </location>
</feature>
<dbReference type="InterPro" id="IPR037176">
    <property type="entry name" value="Osmotin/thaumatin-like_sf"/>
</dbReference>
<organism evidence="3">
    <name type="scientific">Panicum hallii</name>
    <dbReference type="NCBI Taxonomy" id="206008"/>
    <lineage>
        <taxon>Eukaryota</taxon>
        <taxon>Viridiplantae</taxon>
        <taxon>Streptophyta</taxon>
        <taxon>Embryophyta</taxon>
        <taxon>Tracheophyta</taxon>
        <taxon>Spermatophyta</taxon>
        <taxon>Magnoliopsida</taxon>
        <taxon>Liliopsida</taxon>
        <taxon>Poales</taxon>
        <taxon>Poaceae</taxon>
        <taxon>PACMAD clade</taxon>
        <taxon>Panicoideae</taxon>
        <taxon>Panicodae</taxon>
        <taxon>Paniceae</taxon>
        <taxon>Panicinae</taxon>
        <taxon>Panicum</taxon>
        <taxon>Panicum sect. Panicum</taxon>
    </lineage>
</organism>
<feature type="disulfide bond" evidence="1">
    <location>
        <begin position="155"/>
        <end position="241"/>
    </location>
</feature>
<feature type="signal peptide" evidence="2">
    <location>
        <begin position="1"/>
        <end position="28"/>
    </location>
</feature>
<protein>
    <recommendedName>
        <fullName evidence="4">Thaumatin-like protein</fullName>
    </recommendedName>
</protein>